<keyword evidence="3 12" id="KW-0150">Chloroplast</keyword>
<comment type="pathway">
    <text evidence="2 12">Amino-acid biosynthesis; L-phenylalanine biosynthesis; L-phenylalanine from L-arogenate: step 1/1.</text>
</comment>
<dbReference type="Proteomes" id="UP000006591">
    <property type="component" value="Chromosome 3"/>
</dbReference>
<protein>
    <recommendedName>
        <fullName evidence="12">Arogenate dehydratase</fullName>
        <ecNumber evidence="12">4.2.1.91</ecNumber>
    </recommendedName>
</protein>
<evidence type="ECO:0000259" key="14">
    <source>
        <dbReference type="PROSITE" id="PS51171"/>
    </source>
</evidence>
<accession>A0A0E0GKY3</accession>
<dbReference type="OMA" id="PLMIYRE"/>
<evidence type="ECO:0000256" key="1">
    <source>
        <dbReference type="ARBA" id="ARBA00004470"/>
    </source>
</evidence>
<comment type="catalytic activity">
    <reaction evidence="11">
        <text>prephenate + H(+) = 3-phenylpyruvate + CO2 + H2O</text>
        <dbReference type="Rhea" id="RHEA:21648"/>
        <dbReference type="ChEBI" id="CHEBI:15377"/>
        <dbReference type="ChEBI" id="CHEBI:15378"/>
        <dbReference type="ChEBI" id="CHEBI:16526"/>
        <dbReference type="ChEBI" id="CHEBI:18005"/>
        <dbReference type="ChEBI" id="CHEBI:29934"/>
        <dbReference type="EC" id="4.2.1.51"/>
    </reaction>
    <physiologicalReaction direction="left-to-right" evidence="11">
        <dbReference type="Rhea" id="RHEA:21649"/>
    </physiologicalReaction>
</comment>
<evidence type="ECO:0000256" key="6">
    <source>
        <dbReference type="ARBA" id="ARBA00022946"/>
    </source>
</evidence>
<dbReference type="CDD" id="cd13631">
    <property type="entry name" value="PBP2_Ct-PDT_like"/>
    <property type="match status" value="1"/>
</dbReference>
<evidence type="ECO:0000313" key="17">
    <source>
        <dbReference type="Proteomes" id="UP000006591"/>
    </source>
</evidence>
<feature type="domain" description="Prephenate dehydratase" evidence="14">
    <location>
        <begin position="112"/>
        <end position="288"/>
    </location>
</feature>
<organism evidence="16">
    <name type="scientific">Oryza nivara</name>
    <name type="common">Indian wild rice</name>
    <name type="synonym">Oryza sativa f. spontanea</name>
    <dbReference type="NCBI Taxonomy" id="4536"/>
    <lineage>
        <taxon>Eukaryota</taxon>
        <taxon>Viridiplantae</taxon>
        <taxon>Streptophyta</taxon>
        <taxon>Embryophyta</taxon>
        <taxon>Tracheophyta</taxon>
        <taxon>Spermatophyta</taxon>
        <taxon>Magnoliopsida</taxon>
        <taxon>Liliopsida</taxon>
        <taxon>Poales</taxon>
        <taxon>Poaceae</taxon>
        <taxon>BOP clade</taxon>
        <taxon>Oryzoideae</taxon>
        <taxon>Oryzeae</taxon>
        <taxon>Oryzinae</taxon>
        <taxon>Oryza</taxon>
    </lineage>
</organism>
<evidence type="ECO:0000256" key="7">
    <source>
        <dbReference type="ARBA" id="ARBA00023141"/>
    </source>
</evidence>
<dbReference type="Gramene" id="ONIVA03G14420.1">
    <property type="protein sequence ID" value="ONIVA03G14420.1"/>
    <property type="gene ID" value="ONIVA03G14420"/>
</dbReference>
<evidence type="ECO:0000256" key="4">
    <source>
        <dbReference type="ARBA" id="ARBA00022605"/>
    </source>
</evidence>
<dbReference type="GO" id="GO:0009570">
    <property type="term" value="C:chloroplast stroma"/>
    <property type="evidence" value="ECO:0007669"/>
    <property type="project" value="UniProtKB-SubCell"/>
</dbReference>
<dbReference type="PANTHER" id="PTHR21022">
    <property type="entry name" value="PREPHENATE DEHYDRATASE P PROTEIN"/>
    <property type="match status" value="1"/>
</dbReference>
<sequence>MDSTACLRLPFLPARTRPSSSSSSSPRRAARASSIKCCAAASDAGASSASISSASPRRPDVVNGVGPAGVDGLAGPPVPVPDSPAPASRDLHWLPRPLTSADLMGVSGEGLKVAYQGCPGAYSEAAAKKAYPNCQTVPCEHFDTAFKAVENWLADRAVLPLENSLGGSIHRNFDLLLRHRLHIVGEVRLAVRHCLLANPGVKIENLKSAMSHPQALAQCEHTLTEFGIEHREAVDDTAGAAKTVAEQNLPDTGAIASSLAAELYGLNVLAENIQDDKDNVTRFMMLAREPIIPRTDKPFKTSIVFSLEEGPGQLFKALGVFALREINLTKIESRPHKKRPLRITDDSFSTPSKQFDYLFYMDLEASMADPKTQNALGNLKEFATFLRVLGSYPTDDYQGWIERGLSISQRVGKSSIISRLMLI</sequence>
<evidence type="ECO:0000313" key="16">
    <source>
        <dbReference type="EnsemblPlants" id="ONIVA03G14420.1"/>
    </source>
</evidence>
<evidence type="ECO:0000256" key="8">
    <source>
        <dbReference type="ARBA" id="ARBA00023222"/>
    </source>
</evidence>
<dbReference type="EC" id="4.2.1.91" evidence="12"/>
<dbReference type="InterPro" id="IPR018528">
    <property type="entry name" value="Preph_deHydtase_CS"/>
</dbReference>
<proteinExistence type="predicted"/>
<evidence type="ECO:0000256" key="11">
    <source>
        <dbReference type="ARBA" id="ARBA00052579"/>
    </source>
</evidence>
<dbReference type="GO" id="GO:0047769">
    <property type="term" value="F:arogenate dehydratase activity"/>
    <property type="evidence" value="ECO:0007669"/>
    <property type="project" value="UniProtKB-UniRule"/>
</dbReference>
<dbReference type="GO" id="GO:0009094">
    <property type="term" value="P:L-phenylalanine biosynthetic process"/>
    <property type="evidence" value="ECO:0007669"/>
    <property type="project" value="UniProtKB-UniPathway"/>
</dbReference>
<evidence type="ECO:0000256" key="2">
    <source>
        <dbReference type="ARBA" id="ARBA00004929"/>
    </source>
</evidence>
<keyword evidence="7 12" id="KW-0057">Aromatic amino acid biosynthesis</keyword>
<dbReference type="PROSITE" id="PS00858">
    <property type="entry name" value="PREPHENATE_DEHYDR_2"/>
    <property type="match status" value="1"/>
</dbReference>
<dbReference type="Pfam" id="PF00800">
    <property type="entry name" value="PDT"/>
    <property type="match status" value="1"/>
</dbReference>
<feature type="domain" description="ACT" evidence="15">
    <location>
        <begin position="302"/>
        <end position="393"/>
    </location>
</feature>
<reference evidence="16" key="1">
    <citation type="submission" date="2015-04" db="UniProtKB">
        <authorList>
            <consortium name="EnsemblPlants"/>
        </authorList>
    </citation>
    <scope>IDENTIFICATION</scope>
    <source>
        <strain evidence="16">SL10</strain>
    </source>
</reference>
<dbReference type="GO" id="GO:0004664">
    <property type="term" value="F:prephenate dehydratase activity"/>
    <property type="evidence" value="ECO:0007669"/>
    <property type="project" value="UniProtKB-EC"/>
</dbReference>
<dbReference type="NCBIfam" id="NF008865">
    <property type="entry name" value="PRK11898.1"/>
    <property type="match status" value="1"/>
</dbReference>
<dbReference type="AlphaFoldDB" id="A0A0E0GKY3"/>
<evidence type="ECO:0000256" key="13">
    <source>
        <dbReference type="SAM" id="MobiDB-lite"/>
    </source>
</evidence>
<dbReference type="PROSITE" id="PS00857">
    <property type="entry name" value="PREPHENATE_DEHYDR_1"/>
    <property type="match status" value="1"/>
</dbReference>
<feature type="compositionally biased region" description="Low complexity" evidence="13">
    <location>
        <begin position="13"/>
        <end position="30"/>
    </location>
</feature>
<keyword evidence="4 12" id="KW-0028">Amino-acid biosynthesis</keyword>
<dbReference type="SUPFAM" id="SSF53850">
    <property type="entry name" value="Periplasmic binding protein-like II"/>
    <property type="match status" value="1"/>
</dbReference>
<reference evidence="16" key="2">
    <citation type="submission" date="2018-04" db="EMBL/GenBank/DDBJ databases">
        <title>OnivRS2 (Oryza nivara Reference Sequence Version 2).</title>
        <authorList>
            <person name="Zhang J."/>
            <person name="Kudrna D."/>
            <person name="Lee S."/>
            <person name="Talag J."/>
            <person name="Rajasekar S."/>
            <person name="Welchert J."/>
            <person name="Hsing Y.-I."/>
            <person name="Wing R.A."/>
        </authorList>
    </citation>
    <scope>NUCLEOTIDE SEQUENCE [LARGE SCALE GENOMIC DNA]</scope>
    <source>
        <strain evidence="16">SL10</strain>
    </source>
</reference>
<evidence type="ECO:0000256" key="9">
    <source>
        <dbReference type="ARBA" id="ARBA00023239"/>
    </source>
</evidence>
<dbReference type="InterPro" id="IPR001086">
    <property type="entry name" value="Preph_deHydtase"/>
</dbReference>
<dbReference type="CDD" id="cd04905">
    <property type="entry name" value="ACT_CM-PDT"/>
    <property type="match status" value="1"/>
</dbReference>
<dbReference type="eggNOG" id="KOG2797">
    <property type="taxonomic scope" value="Eukaryota"/>
</dbReference>
<feature type="compositionally biased region" description="Low complexity" evidence="13">
    <location>
        <begin position="46"/>
        <end position="55"/>
    </location>
</feature>
<comment type="function">
    <text evidence="12">Converts the prephenate produced from the shikimate-chorismate pathway into phenylalanine.</text>
</comment>
<feature type="region of interest" description="Disordered" evidence="13">
    <location>
        <begin position="1"/>
        <end position="30"/>
    </location>
</feature>
<keyword evidence="6 12" id="KW-0809">Transit peptide</keyword>
<dbReference type="STRING" id="4536.A0A0E0GKY3"/>
<dbReference type="Gene3D" id="3.40.190.10">
    <property type="entry name" value="Periplasmic binding protein-like II"/>
    <property type="match status" value="2"/>
</dbReference>
<name>A0A0E0GKY3_ORYNI</name>
<keyword evidence="9 12" id="KW-0456">Lyase</keyword>
<dbReference type="FunFam" id="3.40.190.10:FF:000031">
    <property type="entry name" value="Arogenate dehydratase"/>
    <property type="match status" value="1"/>
</dbReference>
<keyword evidence="5 12" id="KW-0934">Plastid</keyword>
<dbReference type="PANTHER" id="PTHR21022:SF36">
    <property type="entry name" value="AROGENATE DEHYDRATASE"/>
    <property type="match status" value="1"/>
</dbReference>
<dbReference type="InterPro" id="IPR045865">
    <property type="entry name" value="ACT-like_dom_sf"/>
</dbReference>
<dbReference type="InterPro" id="IPR002912">
    <property type="entry name" value="ACT_dom"/>
</dbReference>
<evidence type="ECO:0000256" key="3">
    <source>
        <dbReference type="ARBA" id="ARBA00022528"/>
    </source>
</evidence>
<comment type="subcellular location">
    <subcellularLocation>
        <location evidence="1 12">Plastid</location>
        <location evidence="1 12">Chloroplast stroma</location>
    </subcellularLocation>
</comment>
<comment type="catalytic activity">
    <reaction evidence="10">
        <text>L-arogenate + H(+) = L-phenylalanine + CO2 + H2O</text>
        <dbReference type="Rhea" id="RHEA:12536"/>
        <dbReference type="ChEBI" id="CHEBI:15377"/>
        <dbReference type="ChEBI" id="CHEBI:15378"/>
        <dbReference type="ChEBI" id="CHEBI:16526"/>
        <dbReference type="ChEBI" id="CHEBI:58095"/>
        <dbReference type="ChEBI" id="CHEBI:58180"/>
        <dbReference type="EC" id="4.2.1.91"/>
    </reaction>
    <physiologicalReaction direction="left-to-right" evidence="10">
        <dbReference type="Rhea" id="RHEA:12537"/>
    </physiologicalReaction>
</comment>
<keyword evidence="8 12" id="KW-0584">Phenylalanine biosynthesis</keyword>
<dbReference type="FunFam" id="3.30.70.260:FF:000028">
    <property type="entry name" value="Arogenate dehydratase"/>
    <property type="match status" value="1"/>
</dbReference>
<feature type="region of interest" description="Disordered" evidence="13">
    <location>
        <begin position="46"/>
        <end position="85"/>
    </location>
</feature>
<dbReference type="PROSITE" id="PS51671">
    <property type="entry name" value="ACT"/>
    <property type="match status" value="1"/>
</dbReference>
<dbReference type="Gene3D" id="3.30.70.260">
    <property type="match status" value="1"/>
</dbReference>
<dbReference type="PROSITE" id="PS51171">
    <property type="entry name" value="PREPHENATE_DEHYDR_3"/>
    <property type="match status" value="1"/>
</dbReference>
<evidence type="ECO:0000256" key="12">
    <source>
        <dbReference type="RuleBase" id="RU363004"/>
    </source>
</evidence>
<evidence type="ECO:0000256" key="5">
    <source>
        <dbReference type="ARBA" id="ARBA00022640"/>
    </source>
</evidence>
<dbReference type="EnsemblPlants" id="ONIVA03G14420.1">
    <property type="protein sequence ID" value="ONIVA03G14420.1"/>
    <property type="gene ID" value="ONIVA03G14420"/>
</dbReference>
<evidence type="ECO:0000259" key="15">
    <source>
        <dbReference type="PROSITE" id="PS51671"/>
    </source>
</evidence>
<dbReference type="HOGENOM" id="CLU_035008_4_1_1"/>
<dbReference type="SUPFAM" id="SSF55021">
    <property type="entry name" value="ACT-like"/>
    <property type="match status" value="1"/>
</dbReference>
<evidence type="ECO:0000256" key="10">
    <source>
        <dbReference type="ARBA" id="ARBA00050723"/>
    </source>
</evidence>
<keyword evidence="17" id="KW-1185">Reference proteome</keyword>
<dbReference type="UniPathway" id="UPA00121">
    <property type="reaction ID" value="UER00344"/>
</dbReference>
<dbReference type="FunFam" id="3.40.190.10:FF:000028">
    <property type="entry name" value="Arogenate dehydratase"/>
    <property type="match status" value="1"/>
</dbReference>